<dbReference type="Pfam" id="PF13359">
    <property type="entry name" value="DDE_Tnp_4"/>
    <property type="match status" value="1"/>
</dbReference>
<organism evidence="4">
    <name type="scientific">Capitella teleta</name>
    <name type="common">Polychaete worm</name>
    <dbReference type="NCBI Taxonomy" id="283909"/>
    <lineage>
        <taxon>Eukaryota</taxon>
        <taxon>Metazoa</taxon>
        <taxon>Spiralia</taxon>
        <taxon>Lophotrochozoa</taxon>
        <taxon>Annelida</taxon>
        <taxon>Polychaeta</taxon>
        <taxon>Sedentaria</taxon>
        <taxon>Scolecida</taxon>
        <taxon>Capitellidae</taxon>
        <taxon>Capitella</taxon>
    </lineage>
</organism>
<feature type="non-terminal residue" evidence="4">
    <location>
        <position position="1"/>
    </location>
</feature>
<dbReference type="STRING" id="283909.R7U2E7"/>
<evidence type="ECO:0000256" key="1">
    <source>
        <dbReference type="ARBA" id="ARBA00001968"/>
    </source>
</evidence>
<dbReference type="EnsemblMetazoa" id="CapteT145065">
    <property type="protein sequence ID" value="CapteP145065"/>
    <property type="gene ID" value="CapteG145065"/>
</dbReference>
<dbReference type="OrthoDB" id="6122338at2759"/>
<reference evidence="4 6" key="2">
    <citation type="journal article" date="2013" name="Nature">
        <title>Insights into bilaterian evolution from three spiralian genomes.</title>
        <authorList>
            <person name="Simakov O."/>
            <person name="Marletaz F."/>
            <person name="Cho S.J."/>
            <person name="Edsinger-Gonzales E."/>
            <person name="Havlak P."/>
            <person name="Hellsten U."/>
            <person name="Kuo D.H."/>
            <person name="Larsson T."/>
            <person name="Lv J."/>
            <person name="Arendt D."/>
            <person name="Savage R."/>
            <person name="Osoegawa K."/>
            <person name="de Jong P."/>
            <person name="Grimwood J."/>
            <person name="Chapman J.A."/>
            <person name="Shapiro H."/>
            <person name="Aerts A."/>
            <person name="Otillar R.P."/>
            <person name="Terry A.Y."/>
            <person name="Boore J.L."/>
            <person name="Grigoriev I.V."/>
            <person name="Lindberg D.R."/>
            <person name="Seaver E.C."/>
            <person name="Weisblat D.A."/>
            <person name="Putnam N.H."/>
            <person name="Rokhsar D.S."/>
        </authorList>
    </citation>
    <scope>NUCLEOTIDE SEQUENCE</scope>
    <source>
        <strain evidence="4 6">I ESC-2004</strain>
    </source>
</reference>
<keyword evidence="6" id="KW-1185">Reference proteome</keyword>
<dbReference type="Proteomes" id="UP000014760">
    <property type="component" value="Unassembled WGS sequence"/>
</dbReference>
<reference evidence="6" key="1">
    <citation type="submission" date="2012-12" db="EMBL/GenBank/DDBJ databases">
        <authorList>
            <person name="Hellsten U."/>
            <person name="Grimwood J."/>
            <person name="Chapman J.A."/>
            <person name="Shapiro H."/>
            <person name="Aerts A."/>
            <person name="Otillar R.P."/>
            <person name="Terry A.Y."/>
            <person name="Boore J.L."/>
            <person name="Simakov O."/>
            <person name="Marletaz F."/>
            <person name="Cho S.-J."/>
            <person name="Edsinger-Gonzales E."/>
            <person name="Havlak P."/>
            <person name="Kuo D.-H."/>
            <person name="Larsson T."/>
            <person name="Lv J."/>
            <person name="Arendt D."/>
            <person name="Savage R."/>
            <person name="Osoegawa K."/>
            <person name="de Jong P."/>
            <person name="Lindberg D.R."/>
            <person name="Seaver E.C."/>
            <person name="Weisblat D.A."/>
            <person name="Putnam N.H."/>
            <person name="Grigoriev I.V."/>
            <person name="Rokhsar D.S."/>
        </authorList>
    </citation>
    <scope>NUCLEOTIDE SEQUENCE</scope>
    <source>
        <strain evidence="6">I ESC-2004</strain>
    </source>
</reference>
<proteinExistence type="predicted"/>
<evidence type="ECO:0000256" key="2">
    <source>
        <dbReference type="ARBA" id="ARBA00022723"/>
    </source>
</evidence>
<sequence>PDSLVLNSQMYSNYKSRCTVKSLIGITPHGTVSFVSLLFTGNASDCAMVRNSCLFSFRETSDSLMADKGFLIARDLQSIGCTLNIPHFMNQTGQFTPDQIKDNRMIASVQIHMERAIHRIKTFALSP</sequence>
<dbReference type="EMBL" id="KB308469">
    <property type="protein sequence ID" value="ELT97811.1"/>
    <property type="molecule type" value="Genomic_DNA"/>
</dbReference>
<evidence type="ECO:0000313" key="4">
    <source>
        <dbReference type="EMBL" id="ELT97811.1"/>
    </source>
</evidence>
<name>R7U2E7_CAPTE</name>
<feature type="domain" description="DDE Tnp4" evidence="3">
    <location>
        <begin position="1"/>
        <end position="124"/>
    </location>
</feature>
<dbReference type="InterPro" id="IPR027806">
    <property type="entry name" value="HARBI1_dom"/>
</dbReference>
<gene>
    <name evidence="4" type="ORF">CAPTEDRAFT_145065</name>
</gene>
<reference evidence="5" key="3">
    <citation type="submission" date="2015-06" db="UniProtKB">
        <authorList>
            <consortium name="EnsemblMetazoa"/>
        </authorList>
    </citation>
    <scope>IDENTIFICATION</scope>
</reference>
<dbReference type="GO" id="GO:0046872">
    <property type="term" value="F:metal ion binding"/>
    <property type="evidence" value="ECO:0007669"/>
    <property type="project" value="UniProtKB-KW"/>
</dbReference>
<comment type="cofactor">
    <cofactor evidence="1">
        <name>a divalent metal cation</name>
        <dbReference type="ChEBI" id="CHEBI:60240"/>
    </cofactor>
</comment>
<evidence type="ECO:0000313" key="6">
    <source>
        <dbReference type="Proteomes" id="UP000014760"/>
    </source>
</evidence>
<dbReference type="EMBL" id="AMQN01010743">
    <property type="status" value="NOT_ANNOTATED_CDS"/>
    <property type="molecule type" value="Genomic_DNA"/>
</dbReference>
<accession>R7U2E7</accession>
<dbReference type="AlphaFoldDB" id="R7U2E7"/>
<evidence type="ECO:0000313" key="5">
    <source>
        <dbReference type="EnsemblMetazoa" id="CapteP145065"/>
    </source>
</evidence>
<keyword evidence="2" id="KW-0479">Metal-binding</keyword>
<evidence type="ECO:0000259" key="3">
    <source>
        <dbReference type="Pfam" id="PF13359"/>
    </source>
</evidence>
<protein>
    <recommendedName>
        <fullName evidence="3">DDE Tnp4 domain-containing protein</fullName>
    </recommendedName>
</protein>
<dbReference type="HOGENOM" id="CLU_025643_3_2_1"/>
<dbReference type="OMA" id="FAYKSAN"/>
<dbReference type="PANTHER" id="PTHR23080">
    <property type="entry name" value="THAP DOMAIN PROTEIN"/>
    <property type="match status" value="1"/>
</dbReference>